<dbReference type="STRING" id="1938817.SAMN06296008_12011"/>
<reference evidence="2 3" key="1">
    <citation type="submission" date="2017-04" db="EMBL/GenBank/DDBJ databases">
        <authorList>
            <person name="Afonso C.L."/>
            <person name="Miller P.J."/>
            <person name="Scott M.A."/>
            <person name="Spackman E."/>
            <person name="Goraichik I."/>
            <person name="Dimitrov K.M."/>
            <person name="Suarez D.L."/>
            <person name="Swayne D.E."/>
        </authorList>
    </citation>
    <scope>NUCLEOTIDE SEQUENCE [LARGE SCALE GENOMIC DNA]</scope>
    <source>
        <strain evidence="2 3">VK13</strain>
    </source>
</reference>
<protein>
    <recommendedName>
        <fullName evidence="4">DUF2946 domain-containing protein</fullName>
    </recommendedName>
</protein>
<dbReference type="InterPro" id="IPR021333">
    <property type="entry name" value="DUF2946"/>
</dbReference>
<keyword evidence="1" id="KW-0472">Membrane</keyword>
<evidence type="ECO:0000313" key="2">
    <source>
        <dbReference type="EMBL" id="SMC81332.1"/>
    </source>
</evidence>
<accession>A0A1W2C8Y7</accession>
<sequence>MLKITSNLKRLVVYWVAIVSIAAGTFAPVISQAISKDSASHFQTMEICTSSGMQAIHLNQDDSSPSTSIESPCPYCLAHTYFVPSINQLLSFSAPLTVTTYPPLFYQASSPLFAWVKLPSQAPPL</sequence>
<dbReference type="AlphaFoldDB" id="A0A1W2C8Y7"/>
<evidence type="ECO:0000256" key="1">
    <source>
        <dbReference type="SAM" id="Phobius"/>
    </source>
</evidence>
<dbReference type="OrthoDB" id="8536886at2"/>
<proteinExistence type="predicted"/>
<keyword evidence="1" id="KW-0812">Transmembrane</keyword>
<dbReference type="RefSeq" id="WP_084285901.1">
    <property type="nucleotide sequence ID" value="NZ_FWXJ01000020.1"/>
</dbReference>
<organism evidence="2 3">
    <name type="scientific">Polynucleobacter kasalickyi</name>
    <dbReference type="NCBI Taxonomy" id="1938817"/>
    <lineage>
        <taxon>Bacteria</taxon>
        <taxon>Pseudomonadati</taxon>
        <taxon>Pseudomonadota</taxon>
        <taxon>Betaproteobacteria</taxon>
        <taxon>Burkholderiales</taxon>
        <taxon>Burkholderiaceae</taxon>
        <taxon>Polynucleobacter</taxon>
    </lineage>
</organism>
<dbReference type="Pfam" id="PF11162">
    <property type="entry name" value="DUF2946"/>
    <property type="match status" value="1"/>
</dbReference>
<dbReference type="Proteomes" id="UP000192708">
    <property type="component" value="Unassembled WGS sequence"/>
</dbReference>
<keyword evidence="1" id="KW-1133">Transmembrane helix</keyword>
<name>A0A1W2C8Y7_9BURK</name>
<keyword evidence="3" id="KW-1185">Reference proteome</keyword>
<evidence type="ECO:0008006" key="4">
    <source>
        <dbReference type="Google" id="ProtNLM"/>
    </source>
</evidence>
<evidence type="ECO:0000313" key="3">
    <source>
        <dbReference type="Proteomes" id="UP000192708"/>
    </source>
</evidence>
<dbReference type="EMBL" id="FWXJ01000020">
    <property type="protein sequence ID" value="SMC81332.1"/>
    <property type="molecule type" value="Genomic_DNA"/>
</dbReference>
<gene>
    <name evidence="2" type="ORF">SAMN06296008_12011</name>
</gene>
<feature type="transmembrane region" description="Helical" evidence="1">
    <location>
        <begin position="12"/>
        <end position="30"/>
    </location>
</feature>